<comment type="caution">
    <text evidence="2">The sequence shown here is derived from an EMBL/GenBank/DDBJ whole genome shotgun (WGS) entry which is preliminary data.</text>
</comment>
<dbReference type="SUPFAM" id="SSF51735">
    <property type="entry name" value="NAD(P)-binding Rossmann-fold domains"/>
    <property type="match status" value="1"/>
</dbReference>
<feature type="domain" description="NmrA-like" evidence="1">
    <location>
        <begin position="2"/>
        <end position="236"/>
    </location>
</feature>
<accession>A0A1Z5IIU4</accession>
<organism evidence="2 3">
    <name type="scientific">Secundilactobacillus silagei JCM 19001</name>
    <dbReference type="NCBI Taxonomy" id="1302250"/>
    <lineage>
        <taxon>Bacteria</taxon>
        <taxon>Bacillati</taxon>
        <taxon>Bacillota</taxon>
        <taxon>Bacilli</taxon>
        <taxon>Lactobacillales</taxon>
        <taxon>Lactobacillaceae</taxon>
        <taxon>Secundilactobacillus</taxon>
    </lineage>
</organism>
<dbReference type="Proteomes" id="UP000198402">
    <property type="component" value="Unassembled WGS sequence"/>
</dbReference>
<dbReference type="EC" id="1.7.-.-" evidence="2"/>
<dbReference type="RefSeq" id="WP_089136849.1">
    <property type="nucleotide sequence ID" value="NZ_BCMG01000008.1"/>
</dbReference>
<gene>
    <name evidence="2" type="primary">azoB</name>
    <name evidence="2" type="ORF">IWT126_01600</name>
</gene>
<proteinExistence type="predicted"/>
<dbReference type="EMBL" id="BCMG01000008">
    <property type="protein sequence ID" value="GAX01558.1"/>
    <property type="molecule type" value="Genomic_DNA"/>
</dbReference>
<reference evidence="2 3" key="1">
    <citation type="submission" date="2015-11" db="EMBL/GenBank/DDBJ databases">
        <title>Draft genome sequences of new species of the genus Lactobacillus isolated from orchardgrass silage.</title>
        <authorList>
            <person name="Tohno M."/>
            <person name="Tanizawa Y."/>
            <person name="Arita M."/>
        </authorList>
    </citation>
    <scope>NUCLEOTIDE SEQUENCE [LARGE SCALE GENOMIC DNA]</scope>
    <source>
        <strain evidence="2 3">IWT126</strain>
    </source>
</reference>
<keyword evidence="2" id="KW-0560">Oxidoreductase</keyword>
<dbReference type="Pfam" id="PF05368">
    <property type="entry name" value="NmrA"/>
    <property type="match status" value="1"/>
</dbReference>
<evidence type="ECO:0000313" key="2">
    <source>
        <dbReference type="EMBL" id="GAX01558.1"/>
    </source>
</evidence>
<name>A0A1Z5IIU4_9LACO</name>
<dbReference type="Gene3D" id="3.40.50.720">
    <property type="entry name" value="NAD(P)-binding Rossmann-like Domain"/>
    <property type="match status" value="1"/>
</dbReference>
<dbReference type="InterPro" id="IPR008030">
    <property type="entry name" value="NmrA-like"/>
</dbReference>
<dbReference type="InterPro" id="IPR036291">
    <property type="entry name" value="NAD(P)-bd_dom_sf"/>
</dbReference>
<dbReference type="InterPro" id="IPR051604">
    <property type="entry name" value="Ergot_Alk_Oxidoreductase"/>
</dbReference>
<protein>
    <submittedName>
        <fullName evidence="2">NAD(P)H azoreductase</fullName>
        <ecNumber evidence="2">1.7.-.-</ecNumber>
    </submittedName>
</protein>
<dbReference type="AlphaFoldDB" id="A0A1Z5IIU4"/>
<dbReference type="PANTHER" id="PTHR43162:SF1">
    <property type="entry name" value="PRESTALK A DIFFERENTIATION PROTEIN A"/>
    <property type="match status" value="1"/>
</dbReference>
<evidence type="ECO:0000259" key="1">
    <source>
        <dbReference type="Pfam" id="PF05368"/>
    </source>
</evidence>
<dbReference type="STRING" id="1302250.GCA_001313225_02367"/>
<evidence type="ECO:0000313" key="3">
    <source>
        <dbReference type="Proteomes" id="UP000198402"/>
    </source>
</evidence>
<dbReference type="Gene3D" id="3.90.25.10">
    <property type="entry name" value="UDP-galactose 4-epimerase, domain 1"/>
    <property type="match status" value="1"/>
</dbReference>
<sequence length="308" mass="35118">MLLVTCAYGKVGRQIVPYLAKKGFDIRAIDMNPDIKKFEQQGVKETLVGDSRDPKFLAEAMKGVDRVLYIPPQFTYQEAKMGRMAIDAAIDAKVSKYVYLSCMYPNMSTLLQHRMKAKDEQYLLYRGFESGLDWSVIRPSTYHQNIFMKMFYDMGEYPSMCDIDKLVSWVDPLDVADCAIKLLTEDGYKYAIYTASNESMTPRDVATVMSKVSGKEITPISVPEDKLVEYWPDYFAGSDSFATETFYALRKTYNKWGWAGNNKQLIELLDHKPRSVANWCARQLVANGIKPTCTVAETEKSADSSEWL</sequence>
<keyword evidence="3" id="KW-1185">Reference proteome</keyword>
<dbReference type="OrthoDB" id="339107at2"/>
<dbReference type="GO" id="GO:0016491">
    <property type="term" value="F:oxidoreductase activity"/>
    <property type="evidence" value="ECO:0007669"/>
    <property type="project" value="UniProtKB-KW"/>
</dbReference>
<dbReference type="PANTHER" id="PTHR43162">
    <property type="match status" value="1"/>
</dbReference>